<dbReference type="Pfam" id="PF00009">
    <property type="entry name" value="GTP_EFTU"/>
    <property type="match status" value="1"/>
</dbReference>
<feature type="region of interest" description="Disordered" evidence="13">
    <location>
        <begin position="154"/>
        <end position="181"/>
    </location>
</feature>
<feature type="region of interest" description="Disordered" evidence="13">
    <location>
        <begin position="196"/>
        <end position="238"/>
    </location>
</feature>
<dbReference type="HAMAP" id="MF_00100_B">
    <property type="entry name" value="IF_2_B"/>
    <property type="match status" value="1"/>
</dbReference>
<dbReference type="PANTHER" id="PTHR43381">
    <property type="entry name" value="TRANSLATION INITIATION FACTOR IF-2-RELATED"/>
    <property type="match status" value="1"/>
</dbReference>
<dbReference type="InterPro" id="IPR005225">
    <property type="entry name" value="Small_GTP-bd"/>
</dbReference>
<evidence type="ECO:0000256" key="3">
    <source>
        <dbReference type="ARBA" id="ARBA00020675"/>
    </source>
</evidence>
<comment type="caution">
    <text evidence="15">The sequence shown here is derived from an EMBL/GenBank/DDBJ whole genome shotgun (WGS) entry which is preliminary data.</text>
</comment>
<dbReference type="InterPro" id="IPR004161">
    <property type="entry name" value="EFTu-like_2"/>
</dbReference>
<dbReference type="SUPFAM" id="SSF52540">
    <property type="entry name" value="P-loop containing nucleoside triphosphate hydrolases"/>
    <property type="match status" value="1"/>
</dbReference>
<dbReference type="GO" id="GO:0003924">
    <property type="term" value="F:GTPase activity"/>
    <property type="evidence" value="ECO:0007669"/>
    <property type="project" value="UniProtKB-UniRule"/>
</dbReference>
<keyword evidence="16" id="KW-1185">Reference proteome</keyword>
<dbReference type="NCBIfam" id="TIGR00231">
    <property type="entry name" value="small_GTP"/>
    <property type="match status" value="1"/>
</dbReference>
<dbReference type="EMBL" id="REFO01000011">
    <property type="protein sequence ID" value="RMA97322.1"/>
    <property type="molecule type" value="Genomic_DNA"/>
</dbReference>
<dbReference type="InterPro" id="IPR036925">
    <property type="entry name" value="TIF_IF2_dom3_sf"/>
</dbReference>
<reference evidence="15 16" key="1">
    <citation type="submission" date="2018-10" db="EMBL/GenBank/DDBJ databases">
        <title>Genomic Encyclopedia of Archaeal and Bacterial Type Strains, Phase II (KMG-II): from individual species to whole genera.</title>
        <authorList>
            <person name="Goeker M."/>
        </authorList>
    </citation>
    <scope>NUCLEOTIDE SEQUENCE [LARGE SCALE GENOMIC DNA]</scope>
    <source>
        <strain evidence="15 16">VM1</strain>
    </source>
</reference>
<comment type="similarity">
    <text evidence="2 9 10">Belongs to the TRAFAC class translation factor GTPase superfamily. Classic translation factor GTPase family. IF-2 subfamily.</text>
</comment>
<keyword evidence="4 9" id="KW-0963">Cytoplasm</keyword>
<comment type="function">
    <text evidence="9 10">One of the essential components for the initiation of protein synthesis. Protects formylmethionyl-tRNA from spontaneous hydrolysis and promotes its binding to the 30S ribosomal subunits. Also involved in the hydrolysis of GTP during the formation of the 70S ribosomal complex.</text>
</comment>
<dbReference type="InterPro" id="IPR000795">
    <property type="entry name" value="T_Tr_GTP-bd_dom"/>
</dbReference>
<evidence type="ECO:0000256" key="9">
    <source>
        <dbReference type="HAMAP-Rule" id="MF_00100"/>
    </source>
</evidence>
<dbReference type="PROSITE" id="PS51722">
    <property type="entry name" value="G_TR_2"/>
    <property type="match status" value="1"/>
</dbReference>
<dbReference type="FunFam" id="2.40.30.10:FF:000008">
    <property type="entry name" value="Translation initiation factor IF-2"/>
    <property type="match status" value="1"/>
</dbReference>
<dbReference type="CDD" id="cd03702">
    <property type="entry name" value="IF2_mtIF2_II"/>
    <property type="match status" value="1"/>
</dbReference>
<dbReference type="Pfam" id="PF22042">
    <property type="entry name" value="EF-G_D2"/>
    <property type="match status" value="1"/>
</dbReference>
<dbReference type="PROSITE" id="PS01176">
    <property type="entry name" value="IF2"/>
    <property type="match status" value="1"/>
</dbReference>
<evidence type="ECO:0000256" key="12">
    <source>
        <dbReference type="SAM" id="Coils"/>
    </source>
</evidence>
<dbReference type="FunFam" id="3.40.50.300:FF:000019">
    <property type="entry name" value="Translation initiation factor IF-2"/>
    <property type="match status" value="1"/>
</dbReference>
<keyword evidence="6 9" id="KW-0547">Nucleotide-binding</keyword>
<dbReference type="CDD" id="cd01887">
    <property type="entry name" value="IF2_eIF5B"/>
    <property type="match status" value="1"/>
</dbReference>
<dbReference type="SUPFAM" id="SSF52156">
    <property type="entry name" value="Initiation factor IF2/eIF5b, domain 3"/>
    <property type="match status" value="1"/>
</dbReference>
<dbReference type="AlphaFoldDB" id="A0A3M0C2Z5"/>
<evidence type="ECO:0000313" key="15">
    <source>
        <dbReference type="EMBL" id="RMA97322.1"/>
    </source>
</evidence>
<organism evidence="15 16">
    <name type="scientific">Hydrogenothermus marinus</name>
    <dbReference type="NCBI Taxonomy" id="133270"/>
    <lineage>
        <taxon>Bacteria</taxon>
        <taxon>Pseudomonadati</taxon>
        <taxon>Aquificota</taxon>
        <taxon>Aquificia</taxon>
        <taxon>Aquificales</taxon>
        <taxon>Hydrogenothermaceae</taxon>
        <taxon>Hydrogenothermus</taxon>
    </lineage>
</organism>
<dbReference type="Pfam" id="PF11987">
    <property type="entry name" value="IF-2"/>
    <property type="match status" value="1"/>
</dbReference>
<dbReference type="GO" id="GO:0005525">
    <property type="term" value="F:GTP binding"/>
    <property type="evidence" value="ECO:0007669"/>
    <property type="project" value="UniProtKB-KW"/>
</dbReference>
<evidence type="ECO:0000256" key="4">
    <source>
        <dbReference type="ARBA" id="ARBA00022490"/>
    </source>
</evidence>
<evidence type="ECO:0000256" key="10">
    <source>
        <dbReference type="RuleBase" id="RU000644"/>
    </source>
</evidence>
<dbReference type="GO" id="GO:0003743">
    <property type="term" value="F:translation initiation factor activity"/>
    <property type="evidence" value="ECO:0007669"/>
    <property type="project" value="UniProtKB-UniRule"/>
</dbReference>
<dbReference type="GO" id="GO:0005829">
    <property type="term" value="C:cytosol"/>
    <property type="evidence" value="ECO:0007669"/>
    <property type="project" value="TreeGrafter"/>
</dbReference>
<evidence type="ECO:0000256" key="6">
    <source>
        <dbReference type="ARBA" id="ARBA00022741"/>
    </source>
</evidence>
<dbReference type="InterPro" id="IPR015760">
    <property type="entry name" value="TIF_IF2"/>
</dbReference>
<keyword evidence="7 9" id="KW-0648">Protein biosynthesis</keyword>
<dbReference type="Gene3D" id="3.40.50.10050">
    <property type="entry name" value="Translation initiation factor IF- 2, domain 3"/>
    <property type="match status" value="1"/>
</dbReference>
<feature type="domain" description="Tr-type G" evidence="14">
    <location>
        <begin position="388"/>
        <end position="556"/>
    </location>
</feature>
<comment type="caution">
    <text evidence="9">Lacks conserved residue(s) required for the propagation of feature annotation.</text>
</comment>
<name>A0A3M0C2Z5_9AQUI</name>
<dbReference type="Gene3D" id="3.40.50.300">
    <property type="entry name" value="P-loop containing nucleotide triphosphate hydrolases"/>
    <property type="match status" value="1"/>
</dbReference>
<dbReference type="InterPro" id="IPR006847">
    <property type="entry name" value="IF2_N"/>
</dbReference>
<dbReference type="InterPro" id="IPR009000">
    <property type="entry name" value="Transl_B-barrel_sf"/>
</dbReference>
<evidence type="ECO:0000313" key="16">
    <source>
        <dbReference type="Proteomes" id="UP000280842"/>
    </source>
</evidence>
<dbReference type="RefSeq" id="WP_121923105.1">
    <property type="nucleotide sequence ID" value="NZ_REFO01000011.1"/>
</dbReference>
<feature type="binding site" evidence="9">
    <location>
        <begin position="498"/>
        <end position="501"/>
    </location>
    <ligand>
        <name>GTP</name>
        <dbReference type="ChEBI" id="CHEBI:37565"/>
    </ligand>
</feature>
<proteinExistence type="inferred from homology"/>
<dbReference type="Pfam" id="PF03144">
    <property type="entry name" value="GTP_EFTU_D2"/>
    <property type="match status" value="1"/>
</dbReference>
<evidence type="ECO:0000256" key="1">
    <source>
        <dbReference type="ARBA" id="ARBA00004496"/>
    </source>
</evidence>
<evidence type="ECO:0000259" key="14">
    <source>
        <dbReference type="PROSITE" id="PS51722"/>
    </source>
</evidence>
<sequence length="885" mass="100341">MSKIKLSDLAKELNVDWKTLAEEIENITGKSIKKSNVKIEEEIADILRMTYGQEEEIEEEVVEEKEEGIKLFDLTHQLNVSFEDIAEALKMIDFKGEISNFTVIDKATVKKVKEALKELERKREEERKKEEEKKKRKKKFIAQKIEEKKEIQEREEKIQEKKEEVKKEVKEVQEKEKKEKPKIEEKTIIEEKLKEKEETKEEQKKKKEKFVKEKSKIKEKPEKAKHKEKEKKEEKVEEVVSKEKTEVGKELTKEEIQERKREKEELEALRKLMEVSNKKKKRKKKKKEEKVKKEEIEEKEEDLKIVEIPELITVRELADLLDLPVNTIMADLLKKGILATVNQTIDPEIAMEIAEEHGFLAELKSEEEVVESKIETQLEEEDKENLVERPPVVVVMGHVDHGKTTLLDTIRKTDVAAREKGGITQHIGAYKIKLKNGKEITFLDTPGHEAFTTLRARGSKVADVAVLVVAADDGVRPQTVEAINHAKSAELPIVVAINKIDKPGADPERVKRELSQYELIPEEWGGDTIMVPVSAKTGQNLDELLENILLVSEILDLKANPNKPAVGTIIESKLDKQRGPVATVLVQNGTLKIGDYFVAGMTWGKVRAMFDERGKNVKEAMPGTPVEILGFQEVPQSGDGFVVMKSEKDARTLAEQRKQKYEEQLLAKKARLRLEALEGAKEINVIIKADVQGSLEAIKKTLEELSEKFEDVSINIIHAGLGGITESDVMLAAASDAIIIGFNVRPDATARNAAEEEGVQIKTYGIIYDIIEDLEKALKGMLEPEYEEKVLGLCDVKAIFKVKGAGTVAGCYVTDGVIKRNAKARLLRQGVVIYDGEIISLKRFKDDVKEVAKGFECGLMLKDFNDIKPGDVIEAYELEEIQREG</sequence>
<dbReference type="Gene3D" id="2.40.30.10">
    <property type="entry name" value="Translation factors"/>
    <property type="match status" value="2"/>
</dbReference>
<evidence type="ECO:0000256" key="5">
    <source>
        <dbReference type="ARBA" id="ARBA00022540"/>
    </source>
</evidence>
<feature type="binding site" evidence="9">
    <location>
        <begin position="397"/>
        <end position="404"/>
    </location>
    <ligand>
        <name>GTP</name>
        <dbReference type="ChEBI" id="CHEBI:37565"/>
    </ligand>
</feature>
<dbReference type="InterPro" id="IPR027417">
    <property type="entry name" value="P-loop_NTPase"/>
</dbReference>
<dbReference type="FunFam" id="3.40.50.10050:FF:000001">
    <property type="entry name" value="Translation initiation factor IF-2"/>
    <property type="match status" value="1"/>
</dbReference>
<dbReference type="Pfam" id="PF04760">
    <property type="entry name" value="IF2_N"/>
    <property type="match status" value="1"/>
</dbReference>
<dbReference type="FunFam" id="2.40.30.10:FF:000007">
    <property type="entry name" value="Translation initiation factor IF-2"/>
    <property type="match status" value="1"/>
</dbReference>
<dbReference type="PANTHER" id="PTHR43381:SF5">
    <property type="entry name" value="TR-TYPE G DOMAIN-CONTAINING PROTEIN"/>
    <property type="match status" value="1"/>
</dbReference>
<comment type="subcellular location">
    <subcellularLocation>
        <location evidence="1 9 11">Cytoplasm</location>
    </subcellularLocation>
</comment>
<keyword evidence="5 9" id="KW-0396">Initiation factor</keyword>
<feature type="coiled-coil region" evidence="12">
    <location>
        <begin position="249"/>
        <end position="306"/>
    </location>
</feature>
<feature type="coiled-coil region" evidence="12">
    <location>
        <begin position="644"/>
        <end position="715"/>
    </location>
</feature>
<dbReference type="InterPro" id="IPR000178">
    <property type="entry name" value="TF_IF2_bacterial-like"/>
</dbReference>
<keyword evidence="12" id="KW-0175">Coiled coil</keyword>
<keyword evidence="8 9" id="KW-0342">GTP-binding</keyword>
<evidence type="ECO:0000256" key="2">
    <source>
        <dbReference type="ARBA" id="ARBA00007733"/>
    </source>
</evidence>
<dbReference type="NCBIfam" id="TIGR00487">
    <property type="entry name" value="IF-2"/>
    <property type="match status" value="1"/>
</dbReference>
<evidence type="ECO:0000256" key="13">
    <source>
        <dbReference type="SAM" id="MobiDB-lite"/>
    </source>
</evidence>
<dbReference type="InterPro" id="IPR044145">
    <property type="entry name" value="IF2_II"/>
</dbReference>
<dbReference type="InterPro" id="IPR023115">
    <property type="entry name" value="TIF_IF2_dom3"/>
</dbReference>
<dbReference type="CDD" id="cd03692">
    <property type="entry name" value="mtIF2_IVc"/>
    <property type="match status" value="1"/>
</dbReference>
<dbReference type="InterPro" id="IPR053905">
    <property type="entry name" value="EF-G-like_DII"/>
</dbReference>
<protein>
    <recommendedName>
        <fullName evidence="3 9">Translation initiation factor IF-2</fullName>
    </recommendedName>
</protein>
<evidence type="ECO:0000256" key="8">
    <source>
        <dbReference type="ARBA" id="ARBA00023134"/>
    </source>
</evidence>
<accession>A0A3M0C2Z5</accession>
<evidence type="ECO:0000256" key="7">
    <source>
        <dbReference type="ARBA" id="ARBA00022917"/>
    </source>
</evidence>
<dbReference type="Proteomes" id="UP000280842">
    <property type="component" value="Unassembled WGS sequence"/>
</dbReference>
<dbReference type="SUPFAM" id="SSF50447">
    <property type="entry name" value="Translation proteins"/>
    <property type="match status" value="2"/>
</dbReference>
<gene>
    <name evidence="9" type="primary">infB</name>
    <name evidence="15" type="ORF">CLV39_0982</name>
</gene>
<evidence type="ECO:0000256" key="11">
    <source>
        <dbReference type="RuleBase" id="RU000645"/>
    </source>
</evidence>
<dbReference type="OrthoDB" id="9811804at2"/>
<feature type="binding site" evidence="9">
    <location>
        <begin position="444"/>
        <end position="448"/>
    </location>
    <ligand>
        <name>GTP</name>
        <dbReference type="ChEBI" id="CHEBI:37565"/>
    </ligand>
</feature>